<keyword evidence="4 6" id="KW-1133">Transmembrane helix</keyword>
<sequence>MFQSAILSQSVFRAALPAVTLILLLATIFTLQPRAMSVFGINLMLNLAVPIALATMAQLFIIAINDLDLSIGSFVGLVACIGATWLNDSPLLGVAALAACVLAYACLGALIHIRRLPSIVVTLGMSFVWLGLAVMLLPTPGGASPTWLRQLMSFRAPYVPVPIVASIIIAAAVHYGLMRTSYGTILRGFGGNPQAMRRSGWSMLRATMTMYALAGLFGVLAGLALLGISTSADANIALRYTLLSIAGAILGGCEFVGGRVSPVGTVLGVLTLALAGSALTFLRISPDWQVGAQGAILIVVLALRAAVARKES</sequence>
<dbReference type="Pfam" id="PF02653">
    <property type="entry name" value="BPD_transp_2"/>
    <property type="match status" value="1"/>
</dbReference>
<protein>
    <submittedName>
        <fullName evidence="7">ABC transporter permease</fullName>
    </submittedName>
</protein>
<dbReference type="RefSeq" id="WP_149199633.1">
    <property type="nucleotide sequence ID" value="NZ_BSOV01000002.1"/>
</dbReference>
<evidence type="ECO:0000256" key="4">
    <source>
        <dbReference type="ARBA" id="ARBA00022989"/>
    </source>
</evidence>
<dbReference type="EMBL" id="CP054621">
    <property type="protein sequence ID" value="QKS53982.1"/>
    <property type="molecule type" value="Genomic_DNA"/>
</dbReference>
<feature type="transmembrane region" description="Helical" evidence="6">
    <location>
        <begin position="157"/>
        <end position="177"/>
    </location>
</feature>
<feature type="transmembrane region" description="Helical" evidence="6">
    <location>
        <begin position="118"/>
        <end position="137"/>
    </location>
</feature>
<dbReference type="OrthoDB" id="8456542at2"/>
<dbReference type="InterPro" id="IPR001851">
    <property type="entry name" value="ABC_transp_permease"/>
</dbReference>
<comment type="subcellular location">
    <subcellularLocation>
        <location evidence="1">Cell membrane</location>
        <topology evidence="1">Multi-pass membrane protein</topology>
    </subcellularLocation>
</comment>
<keyword evidence="8" id="KW-1185">Reference proteome</keyword>
<evidence type="ECO:0000256" key="5">
    <source>
        <dbReference type="ARBA" id="ARBA00023136"/>
    </source>
</evidence>
<evidence type="ECO:0000256" key="6">
    <source>
        <dbReference type="SAM" id="Phobius"/>
    </source>
</evidence>
<feature type="transmembrane region" description="Helical" evidence="6">
    <location>
        <begin position="12"/>
        <end position="31"/>
    </location>
</feature>
<dbReference type="KEGG" id="aoz:HUE56_26180"/>
<proteinExistence type="predicted"/>
<keyword evidence="7" id="KW-0614">Plasmid</keyword>
<dbReference type="AlphaFoldDB" id="A0A6N1B370"/>
<name>A0A6N1B370_9PROT</name>
<evidence type="ECO:0000256" key="3">
    <source>
        <dbReference type="ARBA" id="ARBA00022692"/>
    </source>
</evidence>
<feature type="transmembrane region" description="Helical" evidence="6">
    <location>
        <begin position="69"/>
        <end position="86"/>
    </location>
</feature>
<geneLocation type="plasmid" evidence="7 8">
    <name>unnamed6</name>
</geneLocation>
<organism evidence="7 8">
    <name type="scientific">Azospirillum oryzae</name>
    <dbReference type="NCBI Taxonomy" id="286727"/>
    <lineage>
        <taxon>Bacteria</taxon>
        <taxon>Pseudomonadati</taxon>
        <taxon>Pseudomonadota</taxon>
        <taxon>Alphaproteobacteria</taxon>
        <taxon>Rhodospirillales</taxon>
        <taxon>Azospirillaceae</taxon>
        <taxon>Azospirillum</taxon>
    </lineage>
</organism>
<feature type="transmembrane region" description="Helical" evidence="6">
    <location>
        <begin position="263"/>
        <end position="284"/>
    </location>
</feature>
<evidence type="ECO:0000256" key="2">
    <source>
        <dbReference type="ARBA" id="ARBA00022475"/>
    </source>
</evidence>
<keyword evidence="2" id="KW-1003">Cell membrane</keyword>
<feature type="transmembrane region" description="Helical" evidence="6">
    <location>
        <begin position="290"/>
        <end position="307"/>
    </location>
</feature>
<evidence type="ECO:0000313" key="7">
    <source>
        <dbReference type="EMBL" id="QKS53982.1"/>
    </source>
</evidence>
<feature type="transmembrane region" description="Helical" evidence="6">
    <location>
        <begin position="236"/>
        <end position="256"/>
    </location>
</feature>
<reference evidence="7 8" key="1">
    <citation type="submission" date="2020-06" db="EMBL/GenBank/DDBJ databases">
        <title>Complete genome of Azosprillum oryzae KACC14407.</title>
        <authorList>
            <person name="Kim M."/>
            <person name="Park Y.-J."/>
            <person name="Shin J.-H."/>
        </authorList>
    </citation>
    <scope>NUCLEOTIDE SEQUENCE [LARGE SCALE GENOMIC DNA]</scope>
    <source>
        <strain evidence="7 8">KACC 14407</strain>
        <plasmid evidence="7 8">unnamed6</plasmid>
    </source>
</reference>
<feature type="transmembrane region" description="Helical" evidence="6">
    <location>
        <begin position="206"/>
        <end position="230"/>
    </location>
</feature>
<dbReference type="GO" id="GO:0005886">
    <property type="term" value="C:plasma membrane"/>
    <property type="evidence" value="ECO:0007669"/>
    <property type="project" value="UniProtKB-SubCell"/>
</dbReference>
<keyword evidence="3 6" id="KW-0812">Transmembrane</keyword>
<gene>
    <name evidence="7" type="ORF">HUE56_26180</name>
</gene>
<dbReference type="CDD" id="cd06579">
    <property type="entry name" value="TM_PBP1_transp_AraH_like"/>
    <property type="match status" value="1"/>
</dbReference>
<dbReference type="GO" id="GO:0022857">
    <property type="term" value="F:transmembrane transporter activity"/>
    <property type="evidence" value="ECO:0007669"/>
    <property type="project" value="InterPro"/>
</dbReference>
<dbReference type="PANTHER" id="PTHR32196">
    <property type="entry name" value="ABC TRANSPORTER PERMEASE PROTEIN YPHD-RELATED-RELATED"/>
    <property type="match status" value="1"/>
</dbReference>
<evidence type="ECO:0000256" key="1">
    <source>
        <dbReference type="ARBA" id="ARBA00004651"/>
    </source>
</evidence>
<feature type="transmembrane region" description="Helical" evidence="6">
    <location>
        <begin position="43"/>
        <end position="62"/>
    </location>
</feature>
<accession>A0A6N1B370</accession>
<keyword evidence="5 6" id="KW-0472">Membrane</keyword>
<dbReference type="Proteomes" id="UP000509702">
    <property type="component" value="Plasmid unnamed6"/>
</dbReference>
<evidence type="ECO:0000313" key="8">
    <source>
        <dbReference type="Proteomes" id="UP000509702"/>
    </source>
</evidence>
<feature type="transmembrane region" description="Helical" evidence="6">
    <location>
        <begin position="92"/>
        <end position="111"/>
    </location>
</feature>